<organism evidence="1 2">
    <name type="scientific">Bowmanella pacifica</name>
    <dbReference type="NCBI Taxonomy" id="502051"/>
    <lineage>
        <taxon>Bacteria</taxon>
        <taxon>Pseudomonadati</taxon>
        <taxon>Pseudomonadota</taxon>
        <taxon>Gammaproteobacteria</taxon>
        <taxon>Alteromonadales</taxon>
        <taxon>Alteromonadaceae</taxon>
        <taxon>Bowmanella</taxon>
    </lineage>
</organism>
<gene>
    <name evidence="1" type="ORF">GCM10010982_21890</name>
</gene>
<evidence type="ECO:0000313" key="1">
    <source>
        <dbReference type="EMBL" id="GGO69826.1"/>
    </source>
</evidence>
<proteinExistence type="predicted"/>
<protein>
    <submittedName>
        <fullName evidence="1">Uncharacterized protein</fullName>
    </submittedName>
</protein>
<accession>A0A918DKY7</accession>
<dbReference type="Proteomes" id="UP000606935">
    <property type="component" value="Unassembled WGS sequence"/>
</dbReference>
<reference evidence="1" key="2">
    <citation type="submission" date="2020-09" db="EMBL/GenBank/DDBJ databases">
        <authorList>
            <person name="Sun Q."/>
            <person name="Zhou Y."/>
        </authorList>
    </citation>
    <scope>NUCLEOTIDE SEQUENCE</scope>
    <source>
        <strain evidence="1">CGMCC 1.7086</strain>
    </source>
</reference>
<keyword evidence="2" id="KW-1185">Reference proteome</keyword>
<dbReference type="EMBL" id="BMLS01000003">
    <property type="protein sequence ID" value="GGO69826.1"/>
    <property type="molecule type" value="Genomic_DNA"/>
</dbReference>
<reference evidence="1" key="1">
    <citation type="journal article" date="2014" name="Int. J. Syst. Evol. Microbiol.">
        <title>Complete genome sequence of Corynebacterium casei LMG S-19264T (=DSM 44701T), isolated from a smear-ripened cheese.</title>
        <authorList>
            <consortium name="US DOE Joint Genome Institute (JGI-PGF)"/>
            <person name="Walter F."/>
            <person name="Albersmeier A."/>
            <person name="Kalinowski J."/>
            <person name="Ruckert C."/>
        </authorList>
    </citation>
    <scope>NUCLEOTIDE SEQUENCE</scope>
    <source>
        <strain evidence="1">CGMCC 1.7086</strain>
    </source>
</reference>
<dbReference type="AlphaFoldDB" id="A0A918DKY7"/>
<sequence>MLNHIQAWMFRLATPVVDRSMIQQKKSPDETGAFNLILSAWLIEGFREEQAVHKELFCTIEVSTEIGIVGE</sequence>
<name>A0A918DKY7_9ALTE</name>
<comment type="caution">
    <text evidence="1">The sequence shown here is derived from an EMBL/GenBank/DDBJ whole genome shotgun (WGS) entry which is preliminary data.</text>
</comment>
<evidence type="ECO:0000313" key="2">
    <source>
        <dbReference type="Proteomes" id="UP000606935"/>
    </source>
</evidence>